<name>A0A7J6RMV5_PEROL</name>
<keyword evidence="3" id="KW-1185">Reference proteome</keyword>
<gene>
    <name evidence="2" type="ORF">FOZ63_020370</name>
</gene>
<sequence length="181" mass="19641">FRSKCEACIAYLCYTSINANYIDYVINIILQLLPPSPPLSASSSSSLSDSTSTCNNSYTMMTVSADDMMVFVDTIAAIGRLVQGYRLAPYLPRIWPILLSVLDTFISMNNNNDNNNNNDKKGNVQADSNDNQQQQQEGGGGGHKSSDNTVDMSTMMCEDKSGPSSKAIVGEVVIRTGDDDD</sequence>
<reference evidence="2 3" key="1">
    <citation type="submission" date="2020-04" db="EMBL/GenBank/DDBJ databases">
        <title>Perkinsus olseni comparative genomics.</title>
        <authorList>
            <person name="Bogema D.R."/>
        </authorList>
    </citation>
    <scope>NUCLEOTIDE SEQUENCE [LARGE SCALE GENOMIC DNA]</scope>
    <source>
        <strain evidence="2 3">ATCC PRA-207</strain>
    </source>
</reference>
<feature type="non-terminal residue" evidence="2">
    <location>
        <position position="181"/>
    </location>
</feature>
<dbReference type="EMBL" id="JABANO010024528">
    <property type="protein sequence ID" value="KAF4721751.1"/>
    <property type="molecule type" value="Genomic_DNA"/>
</dbReference>
<dbReference type="AlphaFoldDB" id="A0A7J6RMV5"/>
<evidence type="ECO:0000313" key="2">
    <source>
        <dbReference type="EMBL" id="KAF4721751.1"/>
    </source>
</evidence>
<comment type="caution">
    <text evidence="2">The sequence shown here is derived from an EMBL/GenBank/DDBJ whole genome shotgun (WGS) entry which is preliminary data.</text>
</comment>
<dbReference type="Proteomes" id="UP000553632">
    <property type="component" value="Unassembled WGS sequence"/>
</dbReference>
<accession>A0A7J6RMV5</accession>
<evidence type="ECO:0000313" key="3">
    <source>
        <dbReference type="Proteomes" id="UP000553632"/>
    </source>
</evidence>
<evidence type="ECO:0000256" key="1">
    <source>
        <dbReference type="SAM" id="MobiDB-lite"/>
    </source>
</evidence>
<feature type="non-terminal residue" evidence="2">
    <location>
        <position position="1"/>
    </location>
</feature>
<organism evidence="2 3">
    <name type="scientific">Perkinsus olseni</name>
    <name type="common">Perkinsus atlanticus</name>
    <dbReference type="NCBI Taxonomy" id="32597"/>
    <lineage>
        <taxon>Eukaryota</taxon>
        <taxon>Sar</taxon>
        <taxon>Alveolata</taxon>
        <taxon>Perkinsozoa</taxon>
        <taxon>Perkinsea</taxon>
        <taxon>Perkinsida</taxon>
        <taxon>Perkinsidae</taxon>
        <taxon>Perkinsus</taxon>
    </lineage>
</organism>
<protein>
    <submittedName>
        <fullName evidence="2">Uncharacterized protein</fullName>
    </submittedName>
</protein>
<proteinExistence type="predicted"/>
<feature type="region of interest" description="Disordered" evidence="1">
    <location>
        <begin position="112"/>
        <end position="181"/>
    </location>
</feature>